<dbReference type="Pfam" id="PF02602">
    <property type="entry name" value="HEM4"/>
    <property type="match status" value="1"/>
</dbReference>
<protein>
    <submittedName>
        <fullName evidence="3">DUF559 domain-containing protein</fullName>
    </submittedName>
</protein>
<dbReference type="InterPro" id="IPR011335">
    <property type="entry name" value="Restrct_endonuc-II-like"/>
</dbReference>
<evidence type="ECO:0000313" key="4">
    <source>
        <dbReference type="Proteomes" id="UP001596997"/>
    </source>
</evidence>
<dbReference type="Gene3D" id="3.40.50.10090">
    <property type="match status" value="2"/>
</dbReference>
<dbReference type="InterPro" id="IPR007569">
    <property type="entry name" value="DUF559"/>
</dbReference>
<dbReference type="InterPro" id="IPR047216">
    <property type="entry name" value="Endonuclease_DUF559_bact"/>
</dbReference>
<keyword evidence="4" id="KW-1185">Reference proteome</keyword>
<evidence type="ECO:0000259" key="1">
    <source>
        <dbReference type="Pfam" id="PF02602"/>
    </source>
</evidence>
<reference evidence="4" key="1">
    <citation type="journal article" date="2019" name="Int. J. Syst. Evol. Microbiol.">
        <title>The Global Catalogue of Microorganisms (GCM) 10K type strain sequencing project: providing services to taxonomists for standard genome sequencing and annotation.</title>
        <authorList>
            <consortium name="The Broad Institute Genomics Platform"/>
            <consortium name="The Broad Institute Genome Sequencing Center for Infectious Disease"/>
            <person name="Wu L."/>
            <person name="Ma J."/>
        </authorList>
    </citation>
    <scope>NUCLEOTIDE SEQUENCE [LARGE SCALE GENOMIC DNA]</scope>
    <source>
        <strain evidence="4">CCUG 62114</strain>
    </source>
</reference>
<dbReference type="CDD" id="cd01038">
    <property type="entry name" value="Endonuclease_DUF559"/>
    <property type="match status" value="1"/>
</dbReference>
<dbReference type="CDD" id="cd06578">
    <property type="entry name" value="HemD"/>
    <property type="match status" value="1"/>
</dbReference>
<feature type="domain" description="Tetrapyrrole biosynthesis uroporphyrinogen III synthase" evidence="1">
    <location>
        <begin position="170"/>
        <end position="329"/>
    </location>
</feature>
<gene>
    <name evidence="3" type="ORF">ACFQ1O_10300</name>
</gene>
<dbReference type="InterPro" id="IPR036108">
    <property type="entry name" value="4pyrrol_syn_uPrphyn_synt_sf"/>
</dbReference>
<feature type="domain" description="DUF559" evidence="2">
    <location>
        <begin position="3"/>
        <end position="111"/>
    </location>
</feature>
<dbReference type="Pfam" id="PF04480">
    <property type="entry name" value="DUF559"/>
    <property type="match status" value="1"/>
</dbReference>
<proteinExistence type="predicted"/>
<dbReference type="Gene3D" id="3.40.960.10">
    <property type="entry name" value="VSR Endonuclease"/>
    <property type="match status" value="1"/>
</dbReference>
<dbReference type="PANTHER" id="PTHR38590:SF1">
    <property type="entry name" value="BLL0828 PROTEIN"/>
    <property type="match status" value="1"/>
</dbReference>
<name>A0ABW3I3D4_9FLAO</name>
<dbReference type="SUPFAM" id="SSF69618">
    <property type="entry name" value="HemD-like"/>
    <property type="match status" value="1"/>
</dbReference>
<dbReference type="InterPro" id="IPR003754">
    <property type="entry name" value="4pyrrol_synth_uPrphyn_synth"/>
</dbReference>
<dbReference type="PANTHER" id="PTHR38590">
    <property type="entry name" value="BLL0828 PROTEIN"/>
    <property type="match status" value="1"/>
</dbReference>
<dbReference type="Proteomes" id="UP001596997">
    <property type="component" value="Unassembled WGS sequence"/>
</dbReference>
<comment type="caution">
    <text evidence="3">The sequence shown here is derived from an EMBL/GenBank/DDBJ whole genome shotgun (WGS) entry which is preliminary data.</text>
</comment>
<dbReference type="EMBL" id="JBHTJM010000009">
    <property type="protein sequence ID" value="MFD0964394.1"/>
    <property type="molecule type" value="Genomic_DNA"/>
</dbReference>
<evidence type="ECO:0000259" key="2">
    <source>
        <dbReference type="Pfam" id="PF04480"/>
    </source>
</evidence>
<accession>A0ABW3I3D4</accession>
<organism evidence="3 4">
    <name type="scientific">Pseudofulvibacter geojedonensis</name>
    <dbReference type="NCBI Taxonomy" id="1123758"/>
    <lineage>
        <taxon>Bacteria</taxon>
        <taxon>Pseudomonadati</taxon>
        <taxon>Bacteroidota</taxon>
        <taxon>Flavobacteriia</taxon>
        <taxon>Flavobacteriales</taxon>
        <taxon>Flavobacteriaceae</taxon>
        <taxon>Pseudofulvibacter</taxon>
    </lineage>
</organism>
<dbReference type="RefSeq" id="WP_377715942.1">
    <property type="nucleotide sequence ID" value="NZ_JBHTJM010000009.1"/>
</dbReference>
<sequence>MKNQIKKARELRQQQTKAECKLWQILRNRKVFDLKFRRQHPIKSFIVDFCCLSHQLIIELDGETHNNSFRQNYDYKRTKILEKLGYVILRFDNKLVFENPDIIISCIKKHIEEPLTPTLSHGRGSRVIVSTKILTQEQKRLLKNISLIEYDAISIERVQFNPITKPVKNAIITSKNSAQVIIDNNIVIENVFCVGEKTKQILLDSNYSVIRVSKNALELANYLVNNFEGEEFIFFCGNKRREELPSLLSKNNISFKEVIVYETKLQAKKINETFNGVLFFSPSGVESFTLENDLKNITAFCIGNTTAQEAKEHTDSILIAKETTIESVLEIVNAFF</sequence>
<dbReference type="SUPFAM" id="SSF52980">
    <property type="entry name" value="Restriction endonuclease-like"/>
    <property type="match status" value="1"/>
</dbReference>
<evidence type="ECO:0000313" key="3">
    <source>
        <dbReference type="EMBL" id="MFD0964394.1"/>
    </source>
</evidence>